<dbReference type="EMBL" id="QGDO01000002">
    <property type="protein sequence ID" value="PWJ43290.1"/>
    <property type="molecule type" value="Genomic_DNA"/>
</dbReference>
<protein>
    <submittedName>
        <fullName evidence="4">Lipopolysaccharide biosynthesis glycosyltransferase</fullName>
    </submittedName>
</protein>
<dbReference type="InterPro" id="IPR050748">
    <property type="entry name" value="Glycosyltrans_8_dom-fam"/>
</dbReference>
<proteinExistence type="predicted"/>
<dbReference type="InterPro" id="IPR029044">
    <property type="entry name" value="Nucleotide-diphossugar_trans"/>
</dbReference>
<dbReference type="GO" id="GO:0046872">
    <property type="term" value="F:metal ion binding"/>
    <property type="evidence" value="ECO:0007669"/>
    <property type="project" value="UniProtKB-KW"/>
</dbReference>
<accession>A0A315ZDR4</accession>
<gene>
    <name evidence="4" type="ORF">BC781_102839</name>
</gene>
<dbReference type="Pfam" id="PF01501">
    <property type="entry name" value="Glyco_transf_8"/>
    <property type="match status" value="1"/>
</dbReference>
<dbReference type="PANTHER" id="PTHR13778:SF47">
    <property type="entry name" value="LIPOPOLYSACCHARIDE 1,3-GALACTOSYLTRANSFERASE"/>
    <property type="match status" value="1"/>
</dbReference>
<comment type="caution">
    <text evidence="4">The sequence shown here is derived from an EMBL/GenBank/DDBJ whole genome shotgun (WGS) entry which is preliminary data.</text>
</comment>
<dbReference type="PANTHER" id="PTHR13778">
    <property type="entry name" value="GLYCOSYLTRANSFERASE 8 DOMAIN-CONTAINING PROTEIN"/>
    <property type="match status" value="1"/>
</dbReference>
<keyword evidence="3" id="KW-0479">Metal-binding</keyword>
<dbReference type="SUPFAM" id="SSF53448">
    <property type="entry name" value="Nucleotide-diphospho-sugar transferases"/>
    <property type="match status" value="1"/>
</dbReference>
<keyword evidence="5" id="KW-1185">Reference proteome</keyword>
<dbReference type="InterPro" id="IPR002495">
    <property type="entry name" value="Glyco_trans_8"/>
</dbReference>
<sequence length="305" mass="36083">MQINIACAINESYAPYMGVMLTSLFENNKETVFNVYILTQGLSKGNLEKIEQLCKTYQNSYTVIKIDSSTFSVAEYTINAHISIETYFRLILAEVLPVHLDKILYLDVDILVVGSILPLWKTDLQDRSIGASEDISKSFFRNYKLDLGLKKESQYFNAGVLLIDLKKWRLNNIFSKALSILKEEDFLFRFWDQDILNILFEDDITFLDRKWNYSGLSHSKRYYNRQIYDARIIHFIAGGKFKPWHDSCEHPYAILFQKYLSDSFFRLEKESKSGFNVEVFKARIIRRLKYWMIQSQFLRIFPRYD</sequence>
<dbReference type="OrthoDB" id="695971at2"/>
<evidence type="ECO:0000313" key="4">
    <source>
        <dbReference type="EMBL" id="PWJ43290.1"/>
    </source>
</evidence>
<evidence type="ECO:0000256" key="2">
    <source>
        <dbReference type="ARBA" id="ARBA00022679"/>
    </source>
</evidence>
<evidence type="ECO:0000256" key="1">
    <source>
        <dbReference type="ARBA" id="ARBA00022676"/>
    </source>
</evidence>
<dbReference type="Proteomes" id="UP000245535">
    <property type="component" value="Unassembled WGS sequence"/>
</dbReference>
<dbReference type="RefSeq" id="WP_109617712.1">
    <property type="nucleotide sequence ID" value="NZ_QGDO01000002.1"/>
</dbReference>
<dbReference type="CDD" id="cd04194">
    <property type="entry name" value="GT8_A4GalT_like"/>
    <property type="match status" value="1"/>
</dbReference>
<reference evidence="4 5" key="1">
    <citation type="submission" date="2018-03" db="EMBL/GenBank/DDBJ databases">
        <title>Genomic Encyclopedia of Archaeal and Bacterial Type Strains, Phase II (KMG-II): from individual species to whole genera.</title>
        <authorList>
            <person name="Goeker M."/>
        </authorList>
    </citation>
    <scope>NUCLEOTIDE SEQUENCE [LARGE SCALE GENOMIC DNA]</scope>
    <source>
        <strain evidence="4 5">DSM 28229</strain>
    </source>
</reference>
<organism evidence="4 5">
    <name type="scientific">Sediminitomix flava</name>
    <dbReference type="NCBI Taxonomy" id="379075"/>
    <lineage>
        <taxon>Bacteria</taxon>
        <taxon>Pseudomonadati</taxon>
        <taxon>Bacteroidota</taxon>
        <taxon>Cytophagia</taxon>
        <taxon>Cytophagales</taxon>
        <taxon>Flammeovirgaceae</taxon>
        <taxon>Sediminitomix</taxon>
    </lineage>
</organism>
<keyword evidence="2 4" id="KW-0808">Transferase</keyword>
<dbReference type="Gene3D" id="3.90.550.10">
    <property type="entry name" value="Spore Coat Polysaccharide Biosynthesis Protein SpsA, Chain A"/>
    <property type="match status" value="1"/>
</dbReference>
<evidence type="ECO:0000256" key="3">
    <source>
        <dbReference type="ARBA" id="ARBA00022723"/>
    </source>
</evidence>
<dbReference type="AlphaFoldDB" id="A0A315ZDR4"/>
<dbReference type="GO" id="GO:0016757">
    <property type="term" value="F:glycosyltransferase activity"/>
    <property type="evidence" value="ECO:0007669"/>
    <property type="project" value="UniProtKB-KW"/>
</dbReference>
<keyword evidence="1" id="KW-0328">Glycosyltransferase</keyword>
<evidence type="ECO:0000313" key="5">
    <source>
        <dbReference type="Proteomes" id="UP000245535"/>
    </source>
</evidence>
<name>A0A315ZDR4_SEDFL</name>